<dbReference type="InterPro" id="IPR001173">
    <property type="entry name" value="Glyco_trans_2-like"/>
</dbReference>
<dbReference type="AlphaFoldDB" id="A0A6B0SRT6"/>
<keyword evidence="1" id="KW-1133">Transmembrane helix</keyword>
<reference evidence="3 4" key="1">
    <citation type="submission" date="2019-12" db="EMBL/GenBank/DDBJ databases">
        <title>Isolation and characterization of three novel carbon monoxide-oxidizing members of Halobacteria from salione crusts and soils.</title>
        <authorList>
            <person name="Myers M.R."/>
            <person name="King G.M."/>
        </authorList>
    </citation>
    <scope>NUCLEOTIDE SEQUENCE [LARGE SCALE GENOMIC DNA]</scope>
    <source>
        <strain evidence="3 4">WSA2</strain>
    </source>
</reference>
<keyword evidence="3" id="KW-0808">Transferase</keyword>
<dbReference type="PANTHER" id="PTHR43685">
    <property type="entry name" value="GLYCOSYLTRANSFERASE"/>
    <property type="match status" value="1"/>
</dbReference>
<evidence type="ECO:0000259" key="2">
    <source>
        <dbReference type="Pfam" id="PF00535"/>
    </source>
</evidence>
<feature type="domain" description="Glycosyltransferase 2-like" evidence="2">
    <location>
        <begin position="4"/>
        <end position="170"/>
    </location>
</feature>
<name>A0A6B0SRT6_9EURY</name>
<protein>
    <submittedName>
        <fullName evidence="3">Glycosyltransferase</fullName>
    </submittedName>
</protein>
<keyword evidence="1" id="KW-0472">Membrane</keyword>
<accession>A0A6B0SRT6</accession>
<dbReference type="PANTHER" id="PTHR43685:SF2">
    <property type="entry name" value="GLYCOSYLTRANSFERASE 2-LIKE DOMAIN-CONTAINING PROTEIN"/>
    <property type="match status" value="1"/>
</dbReference>
<dbReference type="Gene3D" id="3.90.550.10">
    <property type="entry name" value="Spore Coat Polysaccharide Biosynthesis Protein SpsA, Chain A"/>
    <property type="match status" value="1"/>
</dbReference>
<organism evidence="3 4">
    <name type="scientific">Halobaculum saliterrae</name>
    <dbReference type="NCBI Taxonomy" id="2073113"/>
    <lineage>
        <taxon>Archaea</taxon>
        <taxon>Methanobacteriati</taxon>
        <taxon>Methanobacteriota</taxon>
        <taxon>Stenosarchaea group</taxon>
        <taxon>Halobacteria</taxon>
        <taxon>Halobacteriales</taxon>
        <taxon>Haloferacaceae</taxon>
        <taxon>Halobaculum</taxon>
    </lineage>
</organism>
<sequence>MQVSVVLCTYAESMFEDFREAADSVLDQSYEEVQLVVVVDGNDDVYDMVNDEYGDRHEVLSHCNDRNVGLLESRNTGAELADGDVVAFIDDDAVADGHWIEKLVESYEAHDVVAVGGKMTAEWVAGRPSFLPEEFFWLVGVTHRGFAEGPGPVRNTFGSNISFDREAFLDLGGFDTEVGGRKGDKNLQGGETELCARLRNKYGTSVWYNPDATVGHKVFEYRTDPLWLLDRAFWQGYSKRGMQQFVSDSGDEEGEFLGDLVREYVPNRLFRLFRDPSSPKVQQLVMLLLLTGAVGCGYVYGIAKWG</sequence>
<keyword evidence="4" id="KW-1185">Reference proteome</keyword>
<keyword evidence="1" id="KW-0812">Transmembrane</keyword>
<dbReference type="NCBIfam" id="NF041394">
    <property type="entry name" value="GtaseAglG_Halo"/>
    <property type="match status" value="1"/>
</dbReference>
<dbReference type="SUPFAM" id="SSF53448">
    <property type="entry name" value="Nucleotide-diphospho-sugar transferases"/>
    <property type="match status" value="1"/>
</dbReference>
<dbReference type="EMBL" id="WUUS01000005">
    <property type="protein sequence ID" value="MXR41648.1"/>
    <property type="molecule type" value="Genomic_DNA"/>
</dbReference>
<evidence type="ECO:0000313" key="4">
    <source>
        <dbReference type="Proteomes" id="UP000437065"/>
    </source>
</evidence>
<comment type="caution">
    <text evidence="3">The sequence shown here is derived from an EMBL/GenBank/DDBJ whole genome shotgun (WGS) entry which is preliminary data.</text>
</comment>
<dbReference type="Proteomes" id="UP000437065">
    <property type="component" value="Unassembled WGS sequence"/>
</dbReference>
<evidence type="ECO:0000256" key="1">
    <source>
        <dbReference type="SAM" id="Phobius"/>
    </source>
</evidence>
<gene>
    <name evidence="3" type="ORF">GRX01_09905</name>
</gene>
<dbReference type="InterPro" id="IPR029044">
    <property type="entry name" value="Nucleotide-diphossugar_trans"/>
</dbReference>
<dbReference type="GO" id="GO:0016740">
    <property type="term" value="F:transferase activity"/>
    <property type="evidence" value="ECO:0007669"/>
    <property type="project" value="UniProtKB-KW"/>
</dbReference>
<evidence type="ECO:0000313" key="3">
    <source>
        <dbReference type="EMBL" id="MXR41648.1"/>
    </source>
</evidence>
<dbReference type="InterPro" id="IPR053553">
    <property type="entry name" value="GDP_glucuronosyltransferase"/>
</dbReference>
<dbReference type="RefSeq" id="WP_321168011.1">
    <property type="nucleotide sequence ID" value="NZ_WUUS01000005.1"/>
</dbReference>
<feature type="transmembrane region" description="Helical" evidence="1">
    <location>
        <begin position="284"/>
        <end position="303"/>
    </location>
</feature>
<dbReference type="CDD" id="cd00761">
    <property type="entry name" value="Glyco_tranf_GTA_type"/>
    <property type="match status" value="1"/>
</dbReference>
<proteinExistence type="predicted"/>
<dbReference type="InterPro" id="IPR050834">
    <property type="entry name" value="Glycosyltransf_2"/>
</dbReference>
<dbReference type="Pfam" id="PF00535">
    <property type="entry name" value="Glycos_transf_2"/>
    <property type="match status" value="1"/>
</dbReference>